<dbReference type="AlphaFoldDB" id="A0A4Q9GZA2"/>
<dbReference type="InterPro" id="IPR014263">
    <property type="entry name" value="Methanolan_biosynth_EpsI"/>
</dbReference>
<dbReference type="RefSeq" id="WP_130969013.1">
    <property type="nucleotide sequence ID" value="NZ_SIXI01000007.1"/>
</dbReference>
<dbReference type="OrthoDB" id="8583485at2"/>
<evidence type="ECO:0000313" key="2">
    <source>
        <dbReference type="EMBL" id="TBO28316.1"/>
    </source>
</evidence>
<proteinExistence type="predicted"/>
<evidence type="ECO:0000313" key="3">
    <source>
        <dbReference type="Proteomes" id="UP000292120"/>
    </source>
</evidence>
<dbReference type="EMBL" id="SIXI01000007">
    <property type="protein sequence ID" value="TBO28316.1"/>
    <property type="molecule type" value="Genomic_DNA"/>
</dbReference>
<dbReference type="NCBIfam" id="TIGR02914">
    <property type="entry name" value="EpsI_fam"/>
    <property type="match status" value="1"/>
</dbReference>
<comment type="caution">
    <text evidence="2">The sequence shown here is derived from an EMBL/GenBank/DDBJ whole genome shotgun (WGS) entry which is preliminary data.</text>
</comment>
<name>A0A4Q9GZA2_9BURK</name>
<gene>
    <name evidence="2" type="primary">epsI</name>
    <name evidence="2" type="ORF">EYS42_15025</name>
</gene>
<sequence length="225" mass="25487">MKRRAFVITGTLAAASAVPLFLPHPKLLADELGDLKLEEAVPNEFGTWRRVSNQQPFILPDDQATLLKRIYTDNLSLTYENERSEVVMLTLAYGRKQTDSVSVHHPEVCYSAQGFSVTKVEYEELILEGKPLPVRKLTARLSERVEPITYWVTIGEMVASSKNQERIIRAKYKYTGFVPDGLLVRVSNIVSVQGRAADLIHLDFILGLYKVLPPRVRNRFFGIGR</sequence>
<reference evidence="2 3" key="1">
    <citation type="submission" date="2019-02" db="EMBL/GenBank/DDBJ databases">
        <title>Aquabacterium sp. strain KMB7.</title>
        <authorList>
            <person name="Chen W.-M."/>
        </authorList>
    </citation>
    <scope>NUCLEOTIDE SEQUENCE [LARGE SCALE GENOMIC DNA]</scope>
    <source>
        <strain evidence="2 3">KMB7</strain>
    </source>
</reference>
<dbReference type="Pfam" id="PF11984">
    <property type="entry name" value="DUF3485"/>
    <property type="match status" value="1"/>
</dbReference>
<feature type="domain" description="Methanolan biosynthesis EpsI" evidence="1">
    <location>
        <begin position="11"/>
        <end position="214"/>
    </location>
</feature>
<organism evidence="2 3">
    <name type="scientific">Aquabacterium lacunae</name>
    <dbReference type="NCBI Taxonomy" id="2528630"/>
    <lineage>
        <taxon>Bacteria</taxon>
        <taxon>Pseudomonadati</taxon>
        <taxon>Pseudomonadota</taxon>
        <taxon>Betaproteobacteria</taxon>
        <taxon>Burkholderiales</taxon>
        <taxon>Aquabacterium</taxon>
    </lineage>
</organism>
<dbReference type="Proteomes" id="UP000292120">
    <property type="component" value="Unassembled WGS sequence"/>
</dbReference>
<evidence type="ECO:0000259" key="1">
    <source>
        <dbReference type="Pfam" id="PF11984"/>
    </source>
</evidence>
<accession>A0A4Q9GZA2</accession>
<protein>
    <submittedName>
        <fullName evidence="2">EpsI family protein</fullName>
    </submittedName>
</protein>
<keyword evidence="3" id="KW-1185">Reference proteome</keyword>